<keyword evidence="4 5" id="KW-0342">GTP-binding</keyword>
<evidence type="ECO:0000256" key="4">
    <source>
        <dbReference type="ARBA" id="ARBA00023134"/>
    </source>
</evidence>
<dbReference type="EMBL" id="AFBI03000009">
    <property type="protein sequence ID" value="EJW05125.1"/>
    <property type="molecule type" value="Genomic_DNA"/>
</dbReference>
<sequence length="273" mass="32268">MIYGEIIIGPPGSGKSTYVQYKKELLKDRNVVSINLDPGNNYKYFDYDIKQIGATQNFMIENDLGPNYSVKKILENFFENYDHSFLPFFRNILKNKKEDECIYFLFDFPGQVEFFMVSSVLHDFCYKLQKELNFHLACVNLVDIIFFLEEKTRISSYLCCTITMILLELPHVCVFSKCDNFKKMKATCKNNINVEDLSFAFNINENLEDKFSKSCIEIVENESLLNFEFLDYDNIDTLIYLQMIIDKANGFYFNEEPSYEYVSKNKILEYYEK</sequence>
<dbReference type="InParanoid" id="J9DRD9"/>
<dbReference type="Gene3D" id="3.40.50.300">
    <property type="entry name" value="P-loop containing nucleotide triphosphate hydrolases"/>
    <property type="match status" value="1"/>
</dbReference>
<reference evidence="6 7" key="1">
    <citation type="submission" date="2011-08" db="EMBL/GenBank/DDBJ databases">
        <authorList>
            <person name="Liu Z.J."/>
            <person name="Shi F.L."/>
            <person name="Lu J.Q."/>
            <person name="Li M."/>
            <person name="Wang Z.L."/>
        </authorList>
    </citation>
    <scope>NUCLEOTIDE SEQUENCE [LARGE SCALE GENOMIC DNA]</scope>
    <source>
        <strain evidence="6 7">USNM 41457</strain>
    </source>
</reference>
<dbReference type="Pfam" id="PF03029">
    <property type="entry name" value="ATP_bind_1"/>
    <property type="match status" value="1"/>
</dbReference>
<proteinExistence type="inferred from homology"/>
<dbReference type="STRING" id="1003232.J9DRD9"/>
<dbReference type="GO" id="GO:0005737">
    <property type="term" value="C:cytoplasm"/>
    <property type="evidence" value="ECO:0007669"/>
    <property type="project" value="TreeGrafter"/>
</dbReference>
<dbReference type="HOGENOM" id="CLU_037460_0_2_1"/>
<comment type="subunit">
    <text evidence="5">Binds to RNA polymerase II (RNAPII).</text>
</comment>
<dbReference type="OrthoDB" id="5839at2759"/>
<dbReference type="AlphaFoldDB" id="J9DRD9"/>
<evidence type="ECO:0000313" key="6">
    <source>
        <dbReference type="EMBL" id="EJW05125.1"/>
    </source>
</evidence>
<dbReference type="GO" id="GO:0005525">
    <property type="term" value="F:GTP binding"/>
    <property type="evidence" value="ECO:0007669"/>
    <property type="project" value="UniProtKB-KW"/>
</dbReference>
<protein>
    <recommendedName>
        <fullName evidence="5">GPN-loop GTPase 2</fullName>
    </recommendedName>
</protein>
<evidence type="ECO:0000256" key="1">
    <source>
        <dbReference type="ARBA" id="ARBA00005290"/>
    </source>
</evidence>
<keyword evidence="7" id="KW-1185">Reference proteome</keyword>
<keyword evidence="2 5" id="KW-0547">Nucleotide-binding</keyword>
<comment type="caution">
    <text evidence="6">The sequence shown here is derived from an EMBL/GenBank/DDBJ whole genome shotgun (WGS) entry which is preliminary data.</text>
</comment>
<keyword evidence="3 5" id="KW-0378">Hydrolase</keyword>
<dbReference type="Proteomes" id="UP000003163">
    <property type="component" value="Unassembled WGS sequence"/>
</dbReference>
<reference evidence="7" key="2">
    <citation type="submission" date="2015-07" db="EMBL/GenBank/DDBJ databases">
        <title>Contrasting host-pathogen interactions and genome evolution in two generalist and specialist microsporidian pathogens of mosquitoes.</title>
        <authorList>
            <consortium name="The Broad Institute Genomics Platform"/>
            <consortium name="The Broad Institute Genome Sequencing Center for Infectious Disease"/>
            <person name="Cuomo C.A."/>
            <person name="Sanscrainte N.D."/>
            <person name="Goldberg J.M."/>
            <person name="Heiman D."/>
            <person name="Young S."/>
            <person name="Zeng Q."/>
            <person name="Becnel J.J."/>
            <person name="Birren B.W."/>
        </authorList>
    </citation>
    <scope>NUCLEOTIDE SEQUENCE [LARGE SCALE GENOMIC DNA]</scope>
    <source>
        <strain evidence="7">USNM 41457</strain>
    </source>
</reference>
<name>J9DRD9_EDHAE</name>
<dbReference type="InterPro" id="IPR004130">
    <property type="entry name" value="Gpn"/>
</dbReference>
<dbReference type="SUPFAM" id="SSF52540">
    <property type="entry name" value="P-loop containing nucleoside triphosphate hydrolases"/>
    <property type="match status" value="1"/>
</dbReference>
<evidence type="ECO:0000313" key="7">
    <source>
        <dbReference type="Proteomes" id="UP000003163"/>
    </source>
</evidence>
<evidence type="ECO:0000256" key="3">
    <source>
        <dbReference type="ARBA" id="ARBA00022801"/>
    </source>
</evidence>
<accession>J9DRD9</accession>
<dbReference type="PANTHER" id="PTHR21231">
    <property type="entry name" value="XPA-BINDING PROTEIN 1-RELATED"/>
    <property type="match status" value="1"/>
</dbReference>
<comment type="function">
    <text evidence="5">Small GTPase required for proper localization of RNA polymerase II and III (RNAPII and RNAPIII). May act at an RNAP assembly step prior to nuclear import.</text>
</comment>
<dbReference type="PANTHER" id="PTHR21231:SF3">
    <property type="entry name" value="GPN-LOOP GTPASE 2"/>
    <property type="match status" value="1"/>
</dbReference>
<gene>
    <name evidence="6" type="ORF">EDEG_00772</name>
</gene>
<dbReference type="GO" id="GO:0003924">
    <property type="term" value="F:GTPase activity"/>
    <property type="evidence" value="ECO:0007669"/>
    <property type="project" value="TreeGrafter"/>
</dbReference>
<evidence type="ECO:0000256" key="5">
    <source>
        <dbReference type="RuleBase" id="RU365059"/>
    </source>
</evidence>
<dbReference type="VEuPathDB" id="MicrosporidiaDB:EDEG_00772"/>
<evidence type="ECO:0000256" key="2">
    <source>
        <dbReference type="ARBA" id="ARBA00022741"/>
    </source>
</evidence>
<comment type="similarity">
    <text evidence="1 5">Belongs to the GPN-loop GTPase family.</text>
</comment>
<organism evidence="6 7">
    <name type="scientific">Edhazardia aedis (strain USNM 41457)</name>
    <name type="common">Microsporidian parasite</name>
    <dbReference type="NCBI Taxonomy" id="1003232"/>
    <lineage>
        <taxon>Eukaryota</taxon>
        <taxon>Fungi</taxon>
        <taxon>Fungi incertae sedis</taxon>
        <taxon>Microsporidia</taxon>
        <taxon>Edhazardia</taxon>
    </lineage>
</organism>
<dbReference type="InterPro" id="IPR027417">
    <property type="entry name" value="P-loop_NTPase"/>
</dbReference>
<dbReference type="OMA" id="MWFGQLI"/>